<dbReference type="EMBL" id="KN833722">
    <property type="protein sequence ID" value="KIK23815.1"/>
    <property type="molecule type" value="Genomic_DNA"/>
</dbReference>
<dbReference type="Proteomes" id="UP000054018">
    <property type="component" value="Unassembled WGS sequence"/>
</dbReference>
<sequence>MEEVFNGLSLAGWLSSLHLRVAPQTSEAEGQRMDYSVGGRDYLYTSFDSLYRFDITCRCFPSNRSSHPSDSF</sequence>
<reference evidence="1 2" key="1">
    <citation type="submission" date="2014-04" db="EMBL/GenBank/DDBJ databases">
        <authorList>
            <consortium name="DOE Joint Genome Institute"/>
            <person name="Kuo A."/>
            <person name="Kohler A."/>
            <person name="Costa M.D."/>
            <person name="Nagy L.G."/>
            <person name="Floudas D."/>
            <person name="Copeland A."/>
            <person name="Barry K.W."/>
            <person name="Cichocki N."/>
            <person name="Veneault-Fourrey C."/>
            <person name="LaButti K."/>
            <person name="Lindquist E.A."/>
            <person name="Lipzen A."/>
            <person name="Lundell T."/>
            <person name="Morin E."/>
            <person name="Murat C."/>
            <person name="Sun H."/>
            <person name="Tunlid A."/>
            <person name="Henrissat B."/>
            <person name="Grigoriev I.V."/>
            <person name="Hibbett D.S."/>
            <person name="Martin F."/>
            <person name="Nordberg H.P."/>
            <person name="Cantor M.N."/>
            <person name="Hua S.X."/>
        </authorList>
    </citation>
    <scope>NUCLEOTIDE SEQUENCE [LARGE SCALE GENOMIC DNA]</scope>
    <source>
        <strain evidence="1 2">441</strain>
    </source>
</reference>
<organism evidence="1 2">
    <name type="scientific">Pisolithus microcarpus 441</name>
    <dbReference type="NCBI Taxonomy" id="765257"/>
    <lineage>
        <taxon>Eukaryota</taxon>
        <taxon>Fungi</taxon>
        <taxon>Dikarya</taxon>
        <taxon>Basidiomycota</taxon>
        <taxon>Agaricomycotina</taxon>
        <taxon>Agaricomycetes</taxon>
        <taxon>Agaricomycetidae</taxon>
        <taxon>Boletales</taxon>
        <taxon>Sclerodermatineae</taxon>
        <taxon>Pisolithaceae</taxon>
        <taxon>Pisolithus</taxon>
    </lineage>
</organism>
<gene>
    <name evidence="1" type="ORF">PISMIDRAFT_678801</name>
</gene>
<dbReference type="AlphaFoldDB" id="A0A0C9YFY6"/>
<accession>A0A0C9YFY6</accession>
<proteinExistence type="predicted"/>
<reference evidence="2" key="2">
    <citation type="submission" date="2015-01" db="EMBL/GenBank/DDBJ databases">
        <title>Evolutionary Origins and Diversification of the Mycorrhizal Mutualists.</title>
        <authorList>
            <consortium name="DOE Joint Genome Institute"/>
            <consortium name="Mycorrhizal Genomics Consortium"/>
            <person name="Kohler A."/>
            <person name="Kuo A."/>
            <person name="Nagy L.G."/>
            <person name="Floudas D."/>
            <person name="Copeland A."/>
            <person name="Barry K.W."/>
            <person name="Cichocki N."/>
            <person name="Veneault-Fourrey C."/>
            <person name="LaButti K."/>
            <person name="Lindquist E.A."/>
            <person name="Lipzen A."/>
            <person name="Lundell T."/>
            <person name="Morin E."/>
            <person name="Murat C."/>
            <person name="Riley R."/>
            <person name="Ohm R."/>
            <person name="Sun H."/>
            <person name="Tunlid A."/>
            <person name="Henrissat B."/>
            <person name="Grigoriev I.V."/>
            <person name="Hibbett D.S."/>
            <person name="Martin F."/>
        </authorList>
    </citation>
    <scope>NUCLEOTIDE SEQUENCE [LARGE SCALE GENOMIC DNA]</scope>
    <source>
        <strain evidence="2">441</strain>
    </source>
</reference>
<keyword evidence="2" id="KW-1185">Reference proteome</keyword>
<evidence type="ECO:0000313" key="2">
    <source>
        <dbReference type="Proteomes" id="UP000054018"/>
    </source>
</evidence>
<name>A0A0C9YFY6_9AGAM</name>
<dbReference type="HOGENOM" id="CLU_2723154_0_0_1"/>
<protein>
    <submittedName>
        <fullName evidence="1">Unplaced genomic scaffold scaffold_38, whole genome shotgun sequence</fullName>
    </submittedName>
</protein>
<evidence type="ECO:0000313" key="1">
    <source>
        <dbReference type="EMBL" id="KIK23815.1"/>
    </source>
</evidence>